<dbReference type="EMBL" id="MDAL01000049">
    <property type="protein sequence ID" value="PMN89052.1"/>
    <property type="molecule type" value="Genomic_DNA"/>
</dbReference>
<comment type="caution">
    <text evidence="1">The sequence shown here is derived from an EMBL/GenBank/DDBJ whole genome shotgun (WGS) entry which is preliminary data.</text>
</comment>
<accession>A0A2N7L5Y9</accession>
<gene>
    <name evidence="1" type="ORF">BCT23_05990</name>
</gene>
<reference evidence="2" key="1">
    <citation type="submission" date="2016-07" db="EMBL/GenBank/DDBJ databases">
        <title>Nontailed viruses are major unrecognized killers of bacteria in the ocean.</title>
        <authorList>
            <person name="Kauffman K."/>
            <person name="Hussain F."/>
            <person name="Yang J."/>
            <person name="Arevalo P."/>
            <person name="Brown J."/>
            <person name="Cutler M."/>
            <person name="Kelly L."/>
            <person name="Polz M.F."/>
        </authorList>
    </citation>
    <scope>NUCLEOTIDE SEQUENCE [LARGE SCALE GENOMIC DNA]</scope>
    <source>
        <strain evidence="2">10N.261.45.A10</strain>
    </source>
</reference>
<dbReference type="RefSeq" id="WP_102318266.1">
    <property type="nucleotide sequence ID" value="NZ_JBFRLP010000041.1"/>
</dbReference>
<name>A0A2N7L5Y9_9GAMM</name>
<dbReference type="Proteomes" id="UP000235387">
    <property type="component" value="Unassembled WGS sequence"/>
</dbReference>
<proteinExistence type="predicted"/>
<organism evidence="1 2">
    <name type="scientific">Enterovibrio norvegicus</name>
    <dbReference type="NCBI Taxonomy" id="188144"/>
    <lineage>
        <taxon>Bacteria</taxon>
        <taxon>Pseudomonadati</taxon>
        <taxon>Pseudomonadota</taxon>
        <taxon>Gammaproteobacteria</taxon>
        <taxon>Vibrionales</taxon>
        <taxon>Vibrionaceae</taxon>
        <taxon>Enterovibrio</taxon>
    </lineage>
</organism>
<evidence type="ECO:0000313" key="1">
    <source>
        <dbReference type="EMBL" id="PMN89052.1"/>
    </source>
</evidence>
<dbReference type="AlphaFoldDB" id="A0A2N7L5Y9"/>
<evidence type="ECO:0000313" key="2">
    <source>
        <dbReference type="Proteomes" id="UP000235387"/>
    </source>
</evidence>
<protein>
    <submittedName>
        <fullName evidence="1">Uncharacterized protein</fullName>
    </submittedName>
</protein>
<sequence length="76" mass="8324">MRFSESSQLLAEAVVSLFDVSKALGADDVPSIDRAALFVLQALNIPAFCDKHTNTTHHIKVSAHCARVMDLICRNI</sequence>